<dbReference type="InterPro" id="IPR000792">
    <property type="entry name" value="Tscrpt_reg_LuxR_C"/>
</dbReference>
<dbReference type="AlphaFoldDB" id="A0A6C2TXL4"/>
<keyword evidence="2" id="KW-0238">DNA-binding</keyword>
<dbReference type="EMBL" id="CAAHFG010000001">
    <property type="protein sequence ID" value="VGO12006.1"/>
    <property type="molecule type" value="Genomic_DNA"/>
</dbReference>
<dbReference type="PANTHER" id="PTHR43214">
    <property type="entry name" value="TWO-COMPONENT RESPONSE REGULATOR"/>
    <property type="match status" value="1"/>
</dbReference>
<feature type="domain" description="HTH luxR-type" evidence="4">
    <location>
        <begin position="144"/>
        <end position="209"/>
    </location>
</feature>
<protein>
    <submittedName>
        <fullName evidence="6">Transcriptional regulatory protein DegU</fullName>
    </submittedName>
</protein>
<dbReference type="InterPro" id="IPR001789">
    <property type="entry name" value="Sig_transdc_resp-reg_receiver"/>
</dbReference>
<feature type="domain" description="Response regulatory" evidence="5">
    <location>
        <begin position="5"/>
        <end position="122"/>
    </location>
</feature>
<dbReference type="InterPro" id="IPR039420">
    <property type="entry name" value="WalR-like"/>
</dbReference>
<evidence type="ECO:0000256" key="3">
    <source>
        <dbReference type="PROSITE-ProRule" id="PRU00169"/>
    </source>
</evidence>
<dbReference type="RefSeq" id="WP_136077706.1">
    <property type="nucleotide sequence ID" value="NZ_CAAHFG010000001.1"/>
</dbReference>
<dbReference type="SUPFAM" id="SSF46894">
    <property type="entry name" value="C-terminal effector domain of the bipartite response regulators"/>
    <property type="match status" value="1"/>
</dbReference>
<dbReference type="GO" id="GO:0006355">
    <property type="term" value="P:regulation of DNA-templated transcription"/>
    <property type="evidence" value="ECO:0007669"/>
    <property type="project" value="InterPro"/>
</dbReference>
<evidence type="ECO:0000256" key="1">
    <source>
        <dbReference type="ARBA" id="ARBA00022553"/>
    </source>
</evidence>
<dbReference type="PROSITE" id="PS50043">
    <property type="entry name" value="HTH_LUXR_2"/>
    <property type="match status" value="1"/>
</dbReference>
<gene>
    <name evidence="6" type="primary">degU_2</name>
    <name evidence="6" type="ORF">PDESU_00554</name>
</gene>
<sequence>MIPITLWIVEDDAGYRRMLQQILNWTDHITCEEIFPSCIEFFDALKSEKHPDMVLMDLGLPEMGGVEGIKKLAQVAPDITVMVLSVFQDKENVLQALEAGASGYLLKTASDEDIVKGINDIFMGKASLSPAVAKIVLDSMQQPVPEKQFDLSEREIQVLEKLADGLASKEIAGLLGISTPTVNFHLKNIYKKLDVPSQSGAVAKALRSNII</sequence>
<dbReference type="Proteomes" id="UP000366872">
    <property type="component" value="Unassembled WGS sequence"/>
</dbReference>
<dbReference type="SMART" id="SM00448">
    <property type="entry name" value="REC"/>
    <property type="match status" value="1"/>
</dbReference>
<accession>A0A6C2TXL4</accession>
<dbReference type="Pfam" id="PF00072">
    <property type="entry name" value="Response_reg"/>
    <property type="match status" value="1"/>
</dbReference>
<dbReference type="CDD" id="cd17535">
    <property type="entry name" value="REC_NarL-like"/>
    <property type="match status" value="1"/>
</dbReference>
<dbReference type="CDD" id="cd06170">
    <property type="entry name" value="LuxR_C_like"/>
    <property type="match status" value="1"/>
</dbReference>
<evidence type="ECO:0000259" key="4">
    <source>
        <dbReference type="PROSITE" id="PS50043"/>
    </source>
</evidence>
<dbReference type="Pfam" id="PF00196">
    <property type="entry name" value="GerE"/>
    <property type="match status" value="1"/>
</dbReference>
<evidence type="ECO:0000256" key="2">
    <source>
        <dbReference type="ARBA" id="ARBA00023125"/>
    </source>
</evidence>
<evidence type="ECO:0000259" key="5">
    <source>
        <dbReference type="PROSITE" id="PS50110"/>
    </source>
</evidence>
<dbReference type="GO" id="GO:0000160">
    <property type="term" value="P:phosphorelay signal transduction system"/>
    <property type="evidence" value="ECO:0007669"/>
    <property type="project" value="InterPro"/>
</dbReference>
<evidence type="ECO:0000313" key="7">
    <source>
        <dbReference type="Proteomes" id="UP000366872"/>
    </source>
</evidence>
<keyword evidence="1 3" id="KW-0597">Phosphoprotein</keyword>
<dbReference type="PROSITE" id="PS50110">
    <property type="entry name" value="RESPONSE_REGULATORY"/>
    <property type="match status" value="1"/>
</dbReference>
<dbReference type="PROSITE" id="PS00622">
    <property type="entry name" value="HTH_LUXR_1"/>
    <property type="match status" value="1"/>
</dbReference>
<name>A0A6C2TXL4_PONDE</name>
<dbReference type="InterPro" id="IPR011006">
    <property type="entry name" value="CheY-like_superfamily"/>
</dbReference>
<reference evidence="6 7" key="1">
    <citation type="submission" date="2019-04" db="EMBL/GenBank/DDBJ databases">
        <authorList>
            <person name="Van Vliet M D."/>
        </authorList>
    </citation>
    <scope>NUCLEOTIDE SEQUENCE [LARGE SCALE GENOMIC DNA]</scope>
    <source>
        <strain evidence="6 7">F1</strain>
    </source>
</reference>
<dbReference type="InterPro" id="IPR058245">
    <property type="entry name" value="NreC/VraR/RcsB-like_REC"/>
</dbReference>
<proteinExistence type="predicted"/>
<dbReference type="Gene3D" id="3.40.50.2300">
    <property type="match status" value="1"/>
</dbReference>
<dbReference type="PRINTS" id="PR00038">
    <property type="entry name" value="HTHLUXR"/>
</dbReference>
<dbReference type="InterPro" id="IPR016032">
    <property type="entry name" value="Sig_transdc_resp-reg_C-effctor"/>
</dbReference>
<dbReference type="SMART" id="SM00421">
    <property type="entry name" value="HTH_LUXR"/>
    <property type="match status" value="1"/>
</dbReference>
<organism evidence="6 7">
    <name type="scientific">Pontiella desulfatans</name>
    <dbReference type="NCBI Taxonomy" id="2750659"/>
    <lineage>
        <taxon>Bacteria</taxon>
        <taxon>Pseudomonadati</taxon>
        <taxon>Kiritimatiellota</taxon>
        <taxon>Kiritimatiellia</taxon>
        <taxon>Kiritimatiellales</taxon>
        <taxon>Pontiellaceae</taxon>
        <taxon>Pontiella</taxon>
    </lineage>
</organism>
<feature type="modified residue" description="4-aspartylphosphate" evidence="3">
    <location>
        <position position="57"/>
    </location>
</feature>
<dbReference type="SUPFAM" id="SSF52172">
    <property type="entry name" value="CheY-like"/>
    <property type="match status" value="1"/>
</dbReference>
<dbReference type="GO" id="GO:0003677">
    <property type="term" value="F:DNA binding"/>
    <property type="evidence" value="ECO:0007669"/>
    <property type="project" value="UniProtKB-KW"/>
</dbReference>
<evidence type="ECO:0000313" key="6">
    <source>
        <dbReference type="EMBL" id="VGO12006.1"/>
    </source>
</evidence>
<keyword evidence="7" id="KW-1185">Reference proteome</keyword>